<dbReference type="CDD" id="cd06580">
    <property type="entry name" value="TM_PBP1_transp_TpRbsC_like"/>
    <property type="match status" value="1"/>
</dbReference>
<feature type="transmembrane region" description="Helical" evidence="6">
    <location>
        <begin position="163"/>
        <end position="182"/>
    </location>
</feature>
<dbReference type="STRING" id="158189.SpiBuddy_2428"/>
<keyword evidence="8" id="KW-1185">Reference proteome</keyword>
<keyword evidence="2" id="KW-1003">Cell membrane</keyword>
<dbReference type="HOGENOM" id="CLU_028880_0_2_12"/>
<dbReference type="eggNOG" id="COG1079">
    <property type="taxonomic scope" value="Bacteria"/>
</dbReference>
<dbReference type="PANTHER" id="PTHR43370:SF1">
    <property type="entry name" value="GUANOSINE ABC TRANSPORTER PERMEASE PROTEIN NUPQ"/>
    <property type="match status" value="1"/>
</dbReference>
<dbReference type="AlphaFoldDB" id="F0RRJ0"/>
<feature type="transmembrane region" description="Helical" evidence="6">
    <location>
        <begin position="289"/>
        <end position="308"/>
    </location>
</feature>
<feature type="transmembrane region" description="Helical" evidence="6">
    <location>
        <begin position="45"/>
        <end position="62"/>
    </location>
</feature>
<dbReference type="Proteomes" id="UP000008466">
    <property type="component" value="Chromosome"/>
</dbReference>
<organism evidence="7 8">
    <name type="scientific">Sphaerochaeta globosa (strain ATCC BAA-1886 / DSM 22777 / Buddy)</name>
    <name type="common">Spirochaeta sp. (strain Buddy)</name>
    <dbReference type="NCBI Taxonomy" id="158189"/>
    <lineage>
        <taxon>Bacteria</taxon>
        <taxon>Pseudomonadati</taxon>
        <taxon>Spirochaetota</taxon>
        <taxon>Spirochaetia</taxon>
        <taxon>Spirochaetales</taxon>
        <taxon>Sphaerochaetaceae</taxon>
        <taxon>Sphaerochaeta</taxon>
    </lineage>
</organism>
<dbReference type="KEGG" id="sbu:SpiBuddy_2428"/>
<evidence type="ECO:0000313" key="7">
    <source>
        <dbReference type="EMBL" id="ADY14242.1"/>
    </source>
</evidence>
<evidence type="ECO:0000256" key="2">
    <source>
        <dbReference type="ARBA" id="ARBA00022475"/>
    </source>
</evidence>
<reference evidence="8" key="1">
    <citation type="submission" date="2011-02" db="EMBL/GenBank/DDBJ databases">
        <title>Complete sequence of Spirochaeta sp. Buddy.</title>
        <authorList>
            <person name="Lucas S."/>
            <person name="Copeland A."/>
            <person name="Lapidus A."/>
            <person name="Cheng J.-F."/>
            <person name="Goodwin L."/>
            <person name="Pitluck S."/>
            <person name="Zeytun A."/>
            <person name="Detter J.C."/>
            <person name="Han C."/>
            <person name="Tapia R."/>
            <person name="Land M."/>
            <person name="Hauser L."/>
            <person name="Kyrpides N."/>
            <person name="Ivanova N."/>
            <person name="Mikhailova N."/>
            <person name="Pagani I."/>
            <person name="Ritalahti K.M."/>
            <person name="Loeffler F.E."/>
            <person name="Woyke T."/>
        </authorList>
    </citation>
    <scope>NUCLEOTIDE SEQUENCE [LARGE SCALE GENOMIC DNA]</scope>
    <source>
        <strain evidence="8">ATCC BAA-1886 / DSM 22777 / Buddy</strain>
    </source>
</reference>
<dbReference type="PANTHER" id="PTHR43370">
    <property type="entry name" value="SUGAR ABC TRANSPORTER INTEGRAL MEMBRANE PROTEIN-RELATED"/>
    <property type="match status" value="1"/>
</dbReference>
<feature type="transmembrane region" description="Helical" evidence="6">
    <location>
        <begin position="248"/>
        <end position="269"/>
    </location>
</feature>
<name>F0RRJ0_SPHGB</name>
<evidence type="ECO:0000256" key="1">
    <source>
        <dbReference type="ARBA" id="ARBA00004651"/>
    </source>
</evidence>
<dbReference type="GO" id="GO:0005886">
    <property type="term" value="C:plasma membrane"/>
    <property type="evidence" value="ECO:0007669"/>
    <property type="project" value="UniProtKB-SubCell"/>
</dbReference>
<keyword evidence="3 6" id="KW-0812">Transmembrane</keyword>
<evidence type="ECO:0000313" key="8">
    <source>
        <dbReference type="Proteomes" id="UP000008466"/>
    </source>
</evidence>
<sequence length="320" mass="34928">MLEFLNFFNINVINSSIRLATPIVLAALGAAMCNKAGVLNLAIDGKMLIGAFTAIVTTYFYRNFTSLGMAYPVLATYLGVLTAMLVGGVFGLFFAWMHIKYKVHLVILAIAINMLALEVTVYLMRVLFKQAGTWSHPSIVQLPSINVAWISSIPLIGRFLTGYNAIVYFSWFVAIALTIMMYKTSFGRHIQAVGENIEAAEAAGISVKKVQYFALVFSGMLAGMAGAFLSVGHLTLFTRDMSSGRGWIGNAAALFGFNSAPGSFFAALFFGFADGIALRLQNVTNLPPYIVQLMPNLLTLVILAIVSYRGKIRELKRTQQ</sequence>
<dbReference type="EMBL" id="CP002541">
    <property type="protein sequence ID" value="ADY14242.1"/>
    <property type="molecule type" value="Genomic_DNA"/>
</dbReference>
<proteinExistence type="predicted"/>
<evidence type="ECO:0000256" key="6">
    <source>
        <dbReference type="SAM" id="Phobius"/>
    </source>
</evidence>
<feature type="transmembrane region" description="Helical" evidence="6">
    <location>
        <begin position="212"/>
        <end position="236"/>
    </location>
</feature>
<dbReference type="InterPro" id="IPR001851">
    <property type="entry name" value="ABC_transp_permease"/>
</dbReference>
<dbReference type="Pfam" id="PF02653">
    <property type="entry name" value="BPD_transp_2"/>
    <property type="match status" value="1"/>
</dbReference>
<keyword evidence="4 6" id="KW-1133">Transmembrane helix</keyword>
<feature type="transmembrane region" description="Helical" evidence="6">
    <location>
        <begin position="103"/>
        <end position="127"/>
    </location>
</feature>
<feature type="transmembrane region" description="Helical" evidence="6">
    <location>
        <begin position="74"/>
        <end position="96"/>
    </location>
</feature>
<dbReference type="RefSeq" id="WP_013608088.1">
    <property type="nucleotide sequence ID" value="NC_015152.1"/>
</dbReference>
<evidence type="ECO:0000256" key="3">
    <source>
        <dbReference type="ARBA" id="ARBA00022692"/>
    </source>
</evidence>
<accession>F0RRJ0</accession>
<dbReference type="GO" id="GO:0022857">
    <property type="term" value="F:transmembrane transporter activity"/>
    <property type="evidence" value="ECO:0007669"/>
    <property type="project" value="InterPro"/>
</dbReference>
<protein>
    <submittedName>
        <fullName evidence="7">ABC-type transporter, integral membrane subunit</fullName>
    </submittedName>
</protein>
<feature type="transmembrane region" description="Helical" evidence="6">
    <location>
        <begin position="12"/>
        <end position="33"/>
    </location>
</feature>
<dbReference type="OrthoDB" id="368246at2"/>
<evidence type="ECO:0000256" key="5">
    <source>
        <dbReference type="ARBA" id="ARBA00023136"/>
    </source>
</evidence>
<comment type="subcellular location">
    <subcellularLocation>
        <location evidence="1">Cell membrane</location>
        <topology evidence="1">Multi-pass membrane protein</topology>
    </subcellularLocation>
</comment>
<keyword evidence="5 6" id="KW-0472">Membrane</keyword>
<gene>
    <name evidence="7" type="ordered locus">SpiBuddy_2428</name>
</gene>
<feature type="transmembrane region" description="Helical" evidence="6">
    <location>
        <begin position="139"/>
        <end position="156"/>
    </location>
</feature>
<evidence type="ECO:0000256" key="4">
    <source>
        <dbReference type="ARBA" id="ARBA00022989"/>
    </source>
</evidence>